<comment type="caution">
    <text evidence="1">The sequence shown here is derived from an EMBL/GenBank/DDBJ whole genome shotgun (WGS) entry which is preliminary data.</text>
</comment>
<dbReference type="Proteomes" id="UP000253094">
    <property type="component" value="Unassembled WGS sequence"/>
</dbReference>
<dbReference type="EMBL" id="QOIL01000034">
    <property type="protein sequence ID" value="RCG19093.1"/>
    <property type="molecule type" value="Genomic_DNA"/>
</dbReference>
<name>A0A367EM97_9ACTN</name>
<reference evidence="1 2" key="1">
    <citation type="submission" date="2018-06" db="EMBL/GenBank/DDBJ databases">
        <title>Sphaerisporangium craniellae sp. nov., isolated from a marine sponge in the South China Sea.</title>
        <authorList>
            <person name="Li L."/>
        </authorList>
    </citation>
    <scope>NUCLEOTIDE SEQUENCE [LARGE SCALE GENOMIC DNA]</scope>
    <source>
        <strain evidence="1 2">CCTCC AA 208026</strain>
    </source>
</reference>
<dbReference type="AlphaFoldDB" id="A0A367EM97"/>
<proteinExistence type="predicted"/>
<evidence type="ECO:0000313" key="1">
    <source>
        <dbReference type="EMBL" id="RCG19093.1"/>
    </source>
</evidence>
<organism evidence="1 2">
    <name type="scientific">Sphaerisporangium album</name>
    <dbReference type="NCBI Taxonomy" id="509200"/>
    <lineage>
        <taxon>Bacteria</taxon>
        <taxon>Bacillati</taxon>
        <taxon>Actinomycetota</taxon>
        <taxon>Actinomycetes</taxon>
        <taxon>Streptosporangiales</taxon>
        <taxon>Streptosporangiaceae</taxon>
        <taxon>Sphaerisporangium</taxon>
    </lineage>
</organism>
<sequence length="118" mass="13599">MQLEEQRRRDVNYSLIRQLQEVGDLYAEFLVTQDTDKKQVASQRLLLRLPLIPARYAALLKQKMQVEIDGDSAAEGARRMHELKITNIVHISNVEIYRELAQNITELLGPATLKTTPR</sequence>
<keyword evidence="2" id="KW-1185">Reference proteome</keyword>
<gene>
    <name evidence="1" type="ORF">DQ384_38090</name>
</gene>
<evidence type="ECO:0000313" key="2">
    <source>
        <dbReference type="Proteomes" id="UP000253094"/>
    </source>
</evidence>
<protein>
    <submittedName>
        <fullName evidence="1">Uncharacterized protein</fullName>
    </submittedName>
</protein>
<accession>A0A367EM97</accession>